<keyword evidence="3" id="KW-1185">Reference proteome</keyword>
<dbReference type="AlphaFoldDB" id="A0A1J9PHL9"/>
<feature type="region of interest" description="Disordered" evidence="1">
    <location>
        <begin position="96"/>
        <end position="121"/>
    </location>
</feature>
<dbReference type="VEuPathDB" id="FungiDB:AJ78_03841"/>
<accession>A0A1J9PHL9</accession>
<comment type="caution">
    <text evidence="2">The sequence shown here is derived from an EMBL/GenBank/DDBJ whole genome shotgun (WGS) entry which is preliminary data.</text>
</comment>
<feature type="region of interest" description="Disordered" evidence="1">
    <location>
        <begin position="191"/>
        <end position="229"/>
    </location>
</feature>
<evidence type="ECO:0000313" key="2">
    <source>
        <dbReference type="EMBL" id="OJD15936.1"/>
    </source>
</evidence>
<evidence type="ECO:0000256" key="1">
    <source>
        <dbReference type="SAM" id="MobiDB-lite"/>
    </source>
</evidence>
<proteinExistence type="predicted"/>
<evidence type="ECO:0000313" key="3">
    <source>
        <dbReference type="Proteomes" id="UP000182235"/>
    </source>
</evidence>
<sequence length="229" mass="24447">MLPPSDSMNHQNLKLAEFVASLHSQNRQVLPPPPPTYAAATAPASVEDCFADIIDDEDEDSASMASIAIKIDTSIDIEGRGNTIVIPTSVGALASAEHATSTPASTSHSSSPATGRNSPKQRFQLHRQVKSAQLASTIISALEASGILDDKDTGRQRPLEVNVRSGIRIRGDRNVVCAGVLRRVELSHAGSAGCFSEEKESSPPPPRWARKKRASSLPIDIPFPKKTQP</sequence>
<name>A0A1J9PHL9_9EURO</name>
<gene>
    <name evidence="2" type="ORF">AJ78_03841</name>
</gene>
<organism evidence="2 3">
    <name type="scientific">Emergomyces pasteurianus Ep9510</name>
    <dbReference type="NCBI Taxonomy" id="1447872"/>
    <lineage>
        <taxon>Eukaryota</taxon>
        <taxon>Fungi</taxon>
        <taxon>Dikarya</taxon>
        <taxon>Ascomycota</taxon>
        <taxon>Pezizomycotina</taxon>
        <taxon>Eurotiomycetes</taxon>
        <taxon>Eurotiomycetidae</taxon>
        <taxon>Onygenales</taxon>
        <taxon>Ajellomycetaceae</taxon>
        <taxon>Emergomyces</taxon>
    </lineage>
</organism>
<dbReference type="EMBL" id="LGRN01000130">
    <property type="protein sequence ID" value="OJD15936.1"/>
    <property type="molecule type" value="Genomic_DNA"/>
</dbReference>
<reference evidence="2 3" key="1">
    <citation type="submission" date="2015-07" db="EMBL/GenBank/DDBJ databases">
        <title>Emmonsia species relationships and genome sequence.</title>
        <authorList>
            <consortium name="The Broad Institute Genomics Platform"/>
            <person name="Cuomo C.A."/>
            <person name="Munoz J.F."/>
            <person name="Imamovic A."/>
            <person name="Priest M.E."/>
            <person name="Young S."/>
            <person name="Clay O.K."/>
            <person name="McEwen J.G."/>
        </authorList>
    </citation>
    <scope>NUCLEOTIDE SEQUENCE [LARGE SCALE GENOMIC DNA]</scope>
    <source>
        <strain evidence="2 3">UAMH 9510</strain>
    </source>
</reference>
<feature type="compositionally biased region" description="Low complexity" evidence="1">
    <location>
        <begin position="96"/>
        <end position="114"/>
    </location>
</feature>
<protein>
    <submittedName>
        <fullName evidence="2">Uncharacterized protein</fullName>
    </submittedName>
</protein>
<dbReference type="OrthoDB" id="5409271at2759"/>
<dbReference type="Proteomes" id="UP000182235">
    <property type="component" value="Unassembled WGS sequence"/>
</dbReference>